<gene>
    <name evidence="2" type="ORF">BGZ80_005974</name>
</gene>
<accession>A0A9P6MI05</accession>
<evidence type="ECO:0000313" key="2">
    <source>
        <dbReference type="EMBL" id="KAG0002453.1"/>
    </source>
</evidence>
<proteinExistence type="predicted"/>
<evidence type="ECO:0000256" key="1">
    <source>
        <dbReference type="SAM" id="MobiDB-lite"/>
    </source>
</evidence>
<keyword evidence="3" id="KW-1185">Reference proteome</keyword>
<comment type="caution">
    <text evidence="2">The sequence shown here is derived from an EMBL/GenBank/DDBJ whole genome shotgun (WGS) entry which is preliminary data.</text>
</comment>
<name>A0A9P6MI05_9FUNG</name>
<protein>
    <submittedName>
        <fullName evidence="2">Uncharacterized protein</fullName>
    </submittedName>
</protein>
<organism evidence="2 3">
    <name type="scientific">Entomortierella chlamydospora</name>
    <dbReference type="NCBI Taxonomy" id="101097"/>
    <lineage>
        <taxon>Eukaryota</taxon>
        <taxon>Fungi</taxon>
        <taxon>Fungi incertae sedis</taxon>
        <taxon>Mucoromycota</taxon>
        <taxon>Mortierellomycotina</taxon>
        <taxon>Mortierellomycetes</taxon>
        <taxon>Mortierellales</taxon>
        <taxon>Mortierellaceae</taxon>
        <taxon>Entomortierella</taxon>
    </lineage>
</organism>
<evidence type="ECO:0000313" key="3">
    <source>
        <dbReference type="Proteomes" id="UP000703661"/>
    </source>
</evidence>
<feature type="compositionally biased region" description="Polar residues" evidence="1">
    <location>
        <begin position="15"/>
        <end position="24"/>
    </location>
</feature>
<feature type="non-terminal residue" evidence="2">
    <location>
        <position position="61"/>
    </location>
</feature>
<feature type="compositionally biased region" description="Low complexity" evidence="1">
    <location>
        <begin position="1"/>
        <end position="14"/>
    </location>
</feature>
<reference evidence="2" key="1">
    <citation type="journal article" date="2020" name="Fungal Divers.">
        <title>Resolving the Mortierellaceae phylogeny through synthesis of multi-gene phylogenetics and phylogenomics.</title>
        <authorList>
            <person name="Vandepol N."/>
            <person name="Liber J."/>
            <person name="Desiro A."/>
            <person name="Na H."/>
            <person name="Kennedy M."/>
            <person name="Barry K."/>
            <person name="Grigoriev I.V."/>
            <person name="Miller A.N."/>
            <person name="O'Donnell K."/>
            <person name="Stajich J.E."/>
            <person name="Bonito G."/>
        </authorList>
    </citation>
    <scope>NUCLEOTIDE SEQUENCE</scope>
    <source>
        <strain evidence="2">NRRL 2769</strain>
    </source>
</reference>
<dbReference type="EMBL" id="JAAAID010002944">
    <property type="protein sequence ID" value="KAG0002453.1"/>
    <property type="molecule type" value="Genomic_DNA"/>
</dbReference>
<dbReference type="OrthoDB" id="2445692at2759"/>
<feature type="region of interest" description="Disordered" evidence="1">
    <location>
        <begin position="1"/>
        <end position="35"/>
    </location>
</feature>
<sequence length="61" mass="6526">MSLFKSNKNKSASADSTPAQTPRTSMHEARPTKVNTMTFEDALQLTLSKSIPCGAKATGKL</sequence>
<dbReference type="AlphaFoldDB" id="A0A9P6MI05"/>
<dbReference type="Proteomes" id="UP000703661">
    <property type="component" value="Unassembled WGS sequence"/>
</dbReference>